<evidence type="ECO:0000313" key="4">
    <source>
        <dbReference type="Proteomes" id="UP000314011"/>
    </source>
</evidence>
<dbReference type="InterPro" id="IPR029063">
    <property type="entry name" value="SAM-dependent_MTases_sf"/>
</dbReference>
<dbReference type="GO" id="GO:0008168">
    <property type="term" value="F:methyltransferase activity"/>
    <property type="evidence" value="ECO:0007669"/>
    <property type="project" value="UniProtKB-KW"/>
</dbReference>
<dbReference type="OrthoDB" id="649979at2"/>
<proteinExistence type="predicted"/>
<sequence>MSDQVRSQYEAFPYPERDPADEAKRLVTGSPSDPLEIDHYLFGGRRDWSRPFHALVAGGGTGDGLIQLAQKLAWAGVEAEITYIDLSEASRRVAEARAEARQLSGIRFLSGSLLDAATLGAFDYIDCCGVLHHLPDPAAGFAALRAALAPGGGIGFMVYAPLGRSGVYPLQAAFNRLFGHLSETERLSEAKALLARLPAGHPFLRNPNLGDHRRGDAGFYDLLLHGQDRAFRVMELSETLTAAGLALASFIPARLYDPGRFGVGAGLSPWEAMATAEQLDGTIKVHIGYAVPEAEARALPVPEDDLVPHLAGPAARIAREIATKGRLSFRSAGHPAEIELASETARLIEKIDGRSTVGHIAGAGSEGWRQVHDAFTGWNLLRYSSLPPRG</sequence>
<evidence type="ECO:0000256" key="1">
    <source>
        <dbReference type="SAM" id="MobiDB-lite"/>
    </source>
</evidence>
<dbReference type="GO" id="GO:0032259">
    <property type="term" value="P:methylation"/>
    <property type="evidence" value="ECO:0007669"/>
    <property type="project" value="UniProtKB-KW"/>
</dbReference>
<dbReference type="InterPro" id="IPR013217">
    <property type="entry name" value="Methyltransf_12"/>
</dbReference>
<feature type="domain" description="Methyltransferase type 12" evidence="2">
    <location>
        <begin position="57"/>
        <end position="153"/>
    </location>
</feature>
<feature type="region of interest" description="Disordered" evidence="1">
    <location>
        <begin position="1"/>
        <end position="28"/>
    </location>
</feature>
<name>A0A5C5GAR5_9RHOB</name>
<evidence type="ECO:0000259" key="2">
    <source>
        <dbReference type="Pfam" id="PF08242"/>
    </source>
</evidence>
<evidence type="ECO:0000313" key="3">
    <source>
        <dbReference type="EMBL" id="TNY31833.1"/>
    </source>
</evidence>
<dbReference type="CDD" id="cd02440">
    <property type="entry name" value="AdoMet_MTases"/>
    <property type="match status" value="1"/>
</dbReference>
<keyword evidence="4" id="KW-1185">Reference proteome</keyword>
<feature type="compositionally biased region" description="Basic and acidic residues" evidence="1">
    <location>
        <begin position="15"/>
        <end position="25"/>
    </location>
</feature>
<dbReference type="EMBL" id="VFFF01000001">
    <property type="protein sequence ID" value="TNY31833.1"/>
    <property type="molecule type" value="Genomic_DNA"/>
</dbReference>
<keyword evidence="3" id="KW-0808">Transferase</keyword>
<keyword evidence="3" id="KW-0489">Methyltransferase</keyword>
<dbReference type="Pfam" id="PF08242">
    <property type="entry name" value="Methyltransf_12"/>
    <property type="match status" value="1"/>
</dbReference>
<dbReference type="RefSeq" id="WP_140192514.1">
    <property type="nucleotide sequence ID" value="NZ_CP065915.1"/>
</dbReference>
<dbReference type="Gene3D" id="3.40.50.150">
    <property type="entry name" value="Vaccinia Virus protein VP39"/>
    <property type="match status" value="1"/>
</dbReference>
<dbReference type="AlphaFoldDB" id="A0A5C5GAR5"/>
<protein>
    <submittedName>
        <fullName evidence="3">Class I SAM-dependent methyltransferase</fullName>
    </submittedName>
</protein>
<dbReference type="SUPFAM" id="SSF53335">
    <property type="entry name" value="S-adenosyl-L-methionine-dependent methyltransferases"/>
    <property type="match status" value="1"/>
</dbReference>
<reference evidence="3 4" key="1">
    <citation type="submission" date="2019-06" db="EMBL/GenBank/DDBJ databases">
        <title>Genome of new Rhodobacteraceae sp. SM1903.</title>
        <authorList>
            <person name="Ren X."/>
        </authorList>
    </citation>
    <scope>NUCLEOTIDE SEQUENCE [LARGE SCALE GENOMIC DNA]</scope>
    <source>
        <strain evidence="3 4">SM1903</strain>
    </source>
</reference>
<comment type="caution">
    <text evidence="3">The sequence shown here is derived from an EMBL/GenBank/DDBJ whole genome shotgun (WGS) entry which is preliminary data.</text>
</comment>
<organism evidence="3 4">
    <name type="scientific">Pelagovum pacificum</name>
    <dbReference type="NCBI Taxonomy" id="2588711"/>
    <lineage>
        <taxon>Bacteria</taxon>
        <taxon>Pseudomonadati</taxon>
        <taxon>Pseudomonadota</taxon>
        <taxon>Alphaproteobacteria</taxon>
        <taxon>Rhodobacterales</taxon>
        <taxon>Paracoccaceae</taxon>
        <taxon>Pelagovum</taxon>
    </lineage>
</organism>
<gene>
    <name evidence="3" type="ORF">FHY64_00575</name>
</gene>
<dbReference type="Proteomes" id="UP000314011">
    <property type="component" value="Unassembled WGS sequence"/>
</dbReference>
<accession>A0A5C5GAR5</accession>